<evidence type="ECO:0000313" key="3">
    <source>
        <dbReference type="Proteomes" id="UP000185151"/>
    </source>
</evidence>
<dbReference type="EMBL" id="FSRU01000003">
    <property type="protein sequence ID" value="SIO67286.1"/>
    <property type="molecule type" value="Genomic_DNA"/>
</dbReference>
<dbReference type="Pfam" id="PF14559">
    <property type="entry name" value="TPR_19"/>
    <property type="match status" value="1"/>
</dbReference>
<dbReference type="Proteomes" id="UP000185151">
    <property type="component" value="Unassembled WGS sequence"/>
</dbReference>
<dbReference type="Gene3D" id="3.40.50.2000">
    <property type="entry name" value="Glycogen Phosphorylase B"/>
    <property type="match status" value="1"/>
</dbReference>
<evidence type="ECO:0000313" key="2">
    <source>
        <dbReference type="EMBL" id="SIO67286.1"/>
    </source>
</evidence>
<dbReference type="PANTHER" id="PTHR12558">
    <property type="entry name" value="CELL DIVISION CYCLE 16,23,27"/>
    <property type="match status" value="1"/>
</dbReference>
<dbReference type="InterPro" id="IPR011990">
    <property type="entry name" value="TPR-like_helical_dom_sf"/>
</dbReference>
<keyword evidence="3" id="KW-1185">Reference proteome</keyword>
<dbReference type="SUPFAM" id="SSF53756">
    <property type="entry name" value="UDP-Glycosyltransferase/glycogen phosphorylase"/>
    <property type="match status" value="1"/>
</dbReference>
<protein>
    <submittedName>
        <fullName evidence="2">Tetratricopeptide repeat-containing protein</fullName>
    </submittedName>
</protein>
<feature type="repeat" description="TPR" evidence="1">
    <location>
        <begin position="54"/>
        <end position="87"/>
    </location>
</feature>
<gene>
    <name evidence="2" type="ORF">SAMN05444165_6998</name>
</gene>
<proteinExistence type="predicted"/>
<keyword evidence="1" id="KW-0802">TPR repeat</keyword>
<dbReference type="Gene3D" id="1.25.40.10">
    <property type="entry name" value="Tetratricopeptide repeat domain"/>
    <property type="match status" value="2"/>
</dbReference>
<evidence type="ECO:0000256" key="1">
    <source>
        <dbReference type="PROSITE-ProRule" id="PRU00339"/>
    </source>
</evidence>
<dbReference type="PANTHER" id="PTHR12558:SF13">
    <property type="entry name" value="CELL DIVISION CYCLE PROTEIN 27 HOMOLOG"/>
    <property type="match status" value="1"/>
</dbReference>
<organism evidence="2 3">
    <name type="scientific">Paraburkholderia phenazinium</name>
    <dbReference type="NCBI Taxonomy" id="60549"/>
    <lineage>
        <taxon>Bacteria</taxon>
        <taxon>Pseudomonadati</taxon>
        <taxon>Pseudomonadota</taxon>
        <taxon>Betaproteobacteria</taxon>
        <taxon>Burkholderiales</taxon>
        <taxon>Burkholderiaceae</taxon>
        <taxon>Paraburkholderia</taxon>
    </lineage>
</organism>
<dbReference type="InterPro" id="IPR019734">
    <property type="entry name" value="TPR_rpt"/>
</dbReference>
<dbReference type="SMART" id="SM00028">
    <property type="entry name" value="TPR"/>
    <property type="match status" value="6"/>
</dbReference>
<reference evidence="2 3" key="1">
    <citation type="submission" date="2016-11" db="EMBL/GenBank/DDBJ databases">
        <authorList>
            <person name="Jaros S."/>
            <person name="Januszkiewicz K."/>
            <person name="Wedrychowicz H."/>
        </authorList>
    </citation>
    <scope>NUCLEOTIDE SEQUENCE [LARGE SCALE GENOMIC DNA]</scope>
    <source>
        <strain evidence="2 3">GAS95</strain>
    </source>
</reference>
<name>A0A1N6LF30_9BURK</name>
<dbReference type="RefSeq" id="WP_074301994.1">
    <property type="nucleotide sequence ID" value="NZ_FSRU01000003.1"/>
</dbReference>
<dbReference type="SUPFAM" id="SSF48452">
    <property type="entry name" value="TPR-like"/>
    <property type="match status" value="1"/>
</dbReference>
<dbReference type="PROSITE" id="PS50005">
    <property type="entry name" value="TPR"/>
    <property type="match status" value="2"/>
</dbReference>
<accession>A0A1N6LF30</accession>
<feature type="repeat" description="TPR" evidence="1">
    <location>
        <begin position="20"/>
        <end position="53"/>
    </location>
</feature>
<dbReference type="AlphaFoldDB" id="A0A1N6LF30"/>
<sequence length="612" mass="68387">MSLHDPHFASASSSTGMQELDILIARADACLAANQTPEAMQHYQRALELQPQHAHALHRMGTSCFRLQQTERSRQYLDQALTVAPERADIWEHRGILAAATHDRVAAEAFYHRALNLTGGTASLHRNLADCLRASGRLAEAQQHYTMALEREPGLPHAVRALARISTTLEQFPDAADYWLQACALDSIEPSDAVEFFAALSKAERHAQIDGVLAQLRERFATDGAGLERLAFALNGIHRFRDAISVAEQGIAVDPQNAWLHHNASFSFNMLGEFAPMRLHTIEAARLLPDNPSMQFILAATQLRLGDFEQGWKQYRWHEALPENANLVRPGFPEWAGEPVAGRRFLLVGEQGLGDQLQFLRMADWLNRQGAQVDVWVDVPLGEVACGAVGVHAAWTTSPPEPYDYWCRMLRMPEHMKLTLSMLPLAMPYLAVEQAKVRRWESRLDVIAGTRMNGARRKRVGLVWAGNPAYGLDRYRSIPLSQWQPLLGASDVQWFALQMGRAQDEAAALPADIDMHLLGREISSFADTLAIIESLDLVITVDTAVAHLAGASGRPVWVMVPACTDFRWMIGRSDSPWYPSARLFRQRELGQWDAPLDEVRTALLEFVEATRV</sequence>